<reference evidence="11 12" key="1">
    <citation type="submission" date="2008-10" db="EMBL/GenBank/DDBJ databases">
        <title>Draft genome sequence of Collinsella stercoris (DSM 13279).</title>
        <authorList>
            <person name="Sudarsanam P."/>
            <person name="Ley R."/>
            <person name="Guruge J."/>
            <person name="Turnbaugh P.J."/>
            <person name="Mahowald M."/>
            <person name="Liep D."/>
            <person name="Gordon J."/>
        </authorList>
    </citation>
    <scope>NUCLEOTIDE SEQUENCE [LARGE SCALE GENOMIC DNA]</scope>
    <source>
        <strain evidence="11 12">DSM 13279</strain>
    </source>
</reference>
<evidence type="ECO:0000313" key="11">
    <source>
        <dbReference type="EMBL" id="EEA90934.1"/>
    </source>
</evidence>
<keyword evidence="12" id="KW-1185">Reference proteome</keyword>
<dbReference type="PANTHER" id="PTHR11601">
    <property type="entry name" value="CYSTEINE DESULFURYLASE FAMILY MEMBER"/>
    <property type="match status" value="1"/>
</dbReference>
<evidence type="ECO:0000256" key="4">
    <source>
        <dbReference type="ARBA" id="ARBA00022723"/>
    </source>
</evidence>
<dbReference type="SUPFAM" id="SSF53383">
    <property type="entry name" value="PLP-dependent transferases"/>
    <property type="match status" value="1"/>
</dbReference>
<dbReference type="AlphaFoldDB" id="B6G9W1"/>
<dbReference type="RefSeq" id="WP_006720514.1">
    <property type="nucleotide sequence ID" value="NZ_CP085935.1"/>
</dbReference>
<evidence type="ECO:0000256" key="8">
    <source>
        <dbReference type="ARBA" id="ARBA00050776"/>
    </source>
</evidence>
<dbReference type="Proteomes" id="UP000003560">
    <property type="component" value="Unassembled WGS sequence"/>
</dbReference>
<feature type="domain" description="Aminotransferase class V" evidence="10">
    <location>
        <begin position="3"/>
        <end position="223"/>
    </location>
</feature>
<keyword evidence="11" id="KW-0808">Transferase</keyword>
<dbReference type="Gene3D" id="3.90.1150.10">
    <property type="entry name" value="Aspartate Aminotransferase, domain 1"/>
    <property type="match status" value="1"/>
</dbReference>
<dbReference type="PANTHER" id="PTHR11601:SF34">
    <property type="entry name" value="CYSTEINE DESULFURASE"/>
    <property type="match status" value="1"/>
</dbReference>
<dbReference type="GO" id="GO:0031071">
    <property type="term" value="F:cysteine desulfurase activity"/>
    <property type="evidence" value="ECO:0007669"/>
    <property type="project" value="UniProtKB-EC"/>
</dbReference>
<dbReference type="Gene3D" id="3.40.640.10">
    <property type="entry name" value="Type I PLP-dependent aspartate aminotransferase-like (Major domain)"/>
    <property type="match status" value="1"/>
</dbReference>
<dbReference type="InterPro" id="IPR015424">
    <property type="entry name" value="PyrdxlP-dep_Trfase"/>
</dbReference>
<accession>B6G9W1</accession>
<evidence type="ECO:0000256" key="3">
    <source>
        <dbReference type="ARBA" id="ARBA00012239"/>
    </source>
</evidence>
<sequence length="241" mass="24878">MLANNEVGSIQNIEELARIAHEFGVPFHTDAVQAVGHIPVSIKALGVDALSLSAHKFHGPRGTGALYLKDGFSIPPLIAGGAQERGLRAGTENLAGAAGLAAALQESCEGLAERVARIGALRDAFTDGVLASCENVLPTGPRGGARRLPSIASFICRDVDSELLVMLLDRAGVAAAAGSVCSTGSTAPSHVISALGVSDPAWAHGSVRFSLADDVTEADIELLLERVPACIRRARAISCMR</sequence>
<name>B6G9W1_9ACTN</name>
<keyword evidence="4" id="KW-0479">Metal-binding</keyword>
<reference evidence="11 12" key="2">
    <citation type="submission" date="2008-10" db="EMBL/GenBank/DDBJ databases">
        <authorList>
            <person name="Fulton L."/>
            <person name="Clifton S."/>
            <person name="Fulton B."/>
            <person name="Xu J."/>
            <person name="Minx P."/>
            <person name="Pepin K.H."/>
            <person name="Johnson M."/>
            <person name="Thiruvilangam P."/>
            <person name="Bhonagiri V."/>
            <person name="Nash W.E."/>
            <person name="Mardis E.R."/>
            <person name="Wilson R.K."/>
        </authorList>
    </citation>
    <scope>NUCLEOTIDE SEQUENCE [LARGE SCALE GENOMIC DNA]</scope>
    <source>
        <strain evidence="11 12">DSM 13279</strain>
    </source>
</reference>
<organism evidence="11 12">
    <name type="scientific">Collinsella stercoris DSM 13279</name>
    <dbReference type="NCBI Taxonomy" id="445975"/>
    <lineage>
        <taxon>Bacteria</taxon>
        <taxon>Bacillati</taxon>
        <taxon>Actinomycetota</taxon>
        <taxon>Coriobacteriia</taxon>
        <taxon>Coriobacteriales</taxon>
        <taxon>Coriobacteriaceae</taxon>
        <taxon>Collinsella</taxon>
    </lineage>
</organism>
<keyword evidence="6" id="KW-0408">Iron</keyword>
<comment type="cofactor">
    <cofactor evidence="1 9">
        <name>pyridoxal 5'-phosphate</name>
        <dbReference type="ChEBI" id="CHEBI:597326"/>
    </cofactor>
</comment>
<dbReference type="InterPro" id="IPR015422">
    <property type="entry name" value="PyrdxlP-dep_Trfase_small"/>
</dbReference>
<comment type="similarity">
    <text evidence="2">Belongs to the class-V pyridoxal-phosphate-dependent aminotransferase family. NifS/IscS subfamily.</text>
</comment>
<evidence type="ECO:0000256" key="6">
    <source>
        <dbReference type="ARBA" id="ARBA00023004"/>
    </source>
</evidence>
<comment type="caution">
    <text evidence="11">The sequence shown here is derived from an EMBL/GenBank/DDBJ whole genome shotgun (WGS) entry which is preliminary data.</text>
</comment>
<dbReference type="OrthoDB" id="9808002at2"/>
<dbReference type="STRING" id="445975.COLSTE_00851"/>
<gene>
    <name evidence="11" type="ORF">COLSTE_00851</name>
</gene>
<keyword evidence="11" id="KW-0032">Aminotransferase</keyword>
<comment type="catalytic activity">
    <reaction evidence="8">
        <text>(sulfur carrier)-H + L-cysteine = (sulfur carrier)-SH + L-alanine</text>
        <dbReference type="Rhea" id="RHEA:43892"/>
        <dbReference type="Rhea" id="RHEA-COMP:14737"/>
        <dbReference type="Rhea" id="RHEA-COMP:14739"/>
        <dbReference type="ChEBI" id="CHEBI:29917"/>
        <dbReference type="ChEBI" id="CHEBI:35235"/>
        <dbReference type="ChEBI" id="CHEBI:57972"/>
        <dbReference type="ChEBI" id="CHEBI:64428"/>
        <dbReference type="EC" id="2.8.1.7"/>
    </reaction>
</comment>
<dbReference type="GO" id="GO:0046872">
    <property type="term" value="F:metal ion binding"/>
    <property type="evidence" value="ECO:0007669"/>
    <property type="project" value="UniProtKB-KW"/>
</dbReference>
<dbReference type="InterPro" id="IPR020578">
    <property type="entry name" value="Aminotrans_V_PyrdxlP_BS"/>
</dbReference>
<evidence type="ECO:0000256" key="5">
    <source>
        <dbReference type="ARBA" id="ARBA00022898"/>
    </source>
</evidence>
<dbReference type="EC" id="2.8.1.7" evidence="3"/>
<evidence type="ECO:0000256" key="9">
    <source>
        <dbReference type="RuleBase" id="RU004504"/>
    </source>
</evidence>
<evidence type="ECO:0000259" key="10">
    <source>
        <dbReference type="Pfam" id="PF00266"/>
    </source>
</evidence>
<dbReference type="GO" id="GO:0051536">
    <property type="term" value="F:iron-sulfur cluster binding"/>
    <property type="evidence" value="ECO:0007669"/>
    <property type="project" value="UniProtKB-KW"/>
</dbReference>
<proteinExistence type="inferred from homology"/>
<evidence type="ECO:0000313" key="12">
    <source>
        <dbReference type="Proteomes" id="UP000003560"/>
    </source>
</evidence>
<dbReference type="GO" id="GO:0008483">
    <property type="term" value="F:transaminase activity"/>
    <property type="evidence" value="ECO:0007669"/>
    <property type="project" value="UniProtKB-KW"/>
</dbReference>
<dbReference type="InterPro" id="IPR000192">
    <property type="entry name" value="Aminotrans_V_dom"/>
</dbReference>
<dbReference type="EMBL" id="ABXJ01000053">
    <property type="protein sequence ID" value="EEA90934.1"/>
    <property type="molecule type" value="Genomic_DNA"/>
</dbReference>
<dbReference type="Pfam" id="PF00266">
    <property type="entry name" value="Aminotran_5"/>
    <property type="match status" value="1"/>
</dbReference>
<evidence type="ECO:0000256" key="1">
    <source>
        <dbReference type="ARBA" id="ARBA00001933"/>
    </source>
</evidence>
<dbReference type="PROSITE" id="PS00595">
    <property type="entry name" value="AA_TRANSFER_CLASS_5"/>
    <property type="match status" value="1"/>
</dbReference>
<dbReference type="GeneID" id="98003107"/>
<keyword evidence="5" id="KW-0663">Pyridoxal phosphate</keyword>
<dbReference type="HOGENOM" id="CLU_003433_0_1_11"/>
<keyword evidence="7" id="KW-0411">Iron-sulfur</keyword>
<evidence type="ECO:0000256" key="2">
    <source>
        <dbReference type="ARBA" id="ARBA00006490"/>
    </source>
</evidence>
<dbReference type="eggNOG" id="COG1104">
    <property type="taxonomic scope" value="Bacteria"/>
</dbReference>
<dbReference type="InterPro" id="IPR015421">
    <property type="entry name" value="PyrdxlP-dep_Trfase_major"/>
</dbReference>
<protein>
    <recommendedName>
        <fullName evidence="3">cysteine desulfurase</fullName>
        <ecNumber evidence="3">2.8.1.7</ecNumber>
    </recommendedName>
</protein>
<evidence type="ECO:0000256" key="7">
    <source>
        <dbReference type="ARBA" id="ARBA00023014"/>
    </source>
</evidence>